<keyword evidence="1" id="KW-0732">Signal</keyword>
<proteinExistence type="predicted"/>
<evidence type="ECO:0000256" key="1">
    <source>
        <dbReference type="SAM" id="SignalP"/>
    </source>
</evidence>
<protein>
    <recommendedName>
        <fullName evidence="4">Secreted protein</fullName>
    </recommendedName>
</protein>
<accession>A0AAE0K8D4</accession>
<reference evidence="2" key="1">
    <citation type="journal article" date="2023" name="Mol. Phylogenet. Evol.">
        <title>Genome-scale phylogeny and comparative genomics of the fungal order Sordariales.</title>
        <authorList>
            <person name="Hensen N."/>
            <person name="Bonometti L."/>
            <person name="Westerberg I."/>
            <person name="Brannstrom I.O."/>
            <person name="Guillou S."/>
            <person name="Cros-Aarteil S."/>
            <person name="Calhoun S."/>
            <person name="Haridas S."/>
            <person name="Kuo A."/>
            <person name="Mondo S."/>
            <person name="Pangilinan J."/>
            <person name="Riley R."/>
            <person name="LaButti K."/>
            <person name="Andreopoulos B."/>
            <person name="Lipzen A."/>
            <person name="Chen C."/>
            <person name="Yan M."/>
            <person name="Daum C."/>
            <person name="Ng V."/>
            <person name="Clum A."/>
            <person name="Steindorff A."/>
            <person name="Ohm R.A."/>
            <person name="Martin F."/>
            <person name="Silar P."/>
            <person name="Natvig D.O."/>
            <person name="Lalanne C."/>
            <person name="Gautier V."/>
            <person name="Ament-Velasquez S.L."/>
            <person name="Kruys A."/>
            <person name="Hutchinson M.I."/>
            <person name="Powell A.J."/>
            <person name="Barry K."/>
            <person name="Miller A.N."/>
            <person name="Grigoriev I.V."/>
            <person name="Debuchy R."/>
            <person name="Gladieux P."/>
            <person name="Hiltunen Thoren M."/>
            <person name="Johannesson H."/>
        </authorList>
    </citation>
    <scope>NUCLEOTIDE SEQUENCE</scope>
    <source>
        <strain evidence="2">CBS 958.72</strain>
    </source>
</reference>
<gene>
    <name evidence="2" type="ORF">B0T24DRAFT_337474</name>
</gene>
<dbReference type="AlphaFoldDB" id="A0AAE0K8D4"/>
<feature type="signal peptide" evidence="1">
    <location>
        <begin position="1"/>
        <end position="21"/>
    </location>
</feature>
<dbReference type="EMBL" id="JAULSN010000005">
    <property type="protein sequence ID" value="KAK3371779.1"/>
    <property type="molecule type" value="Genomic_DNA"/>
</dbReference>
<dbReference type="Proteomes" id="UP001287356">
    <property type="component" value="Unassembled WGS sequence"/>
</dbReference>
<evidence type="ECO:0000313" key="2">
    <source>
        <dbReference type="EMBL" id="KAK3371779.1"/>
    </source>
</evidence>
<name>A0AAE0K8D4_9PEZI</name>
<feature type="chain" id="PRO_5042058943" description="Secreted protein" evidence="1">
    <location>
        <begin position="22"/>
        <end position="75"/>
    </location>
</feature>
<sequence>MRTFAIFIVIFIYRILWPLCSSPWRSTQVEFSASKGAIGVETSLACGPGDLPISTLDTMLTMALIVMEVRLVEIV</sequence>
<reference evidence="2" key="2">
    <citation type="submission" date="2023-06" db="EMBL/GenBank/DDBJ databases">
        <authorList>
            <consortium name="Lawrence Berkeley National Laboratory"/>
            <person name="Haridas S."/>
            <person name="Hensen N."/>
            <person name="Bonometti L."/>
            <person name="Westerberg I."/>
            <person name="Brannstrom I.O."/>
            <person name="Guillou S."/>
            <person name="Cros-Aarteil S."/>
            <person name="Calhoun S."/>
            <person name="Kuo A."/>
            <person name="Mondo S."/>
            <person name="Pangilinan J."/>
            <person name="Riley R."/>
            <person name="Labutti K."/>
            <person name="Andreopoulos B."/>
            <person name="Lipzen A."/>
            <person name="Chen C."/>
            <person name="Yanf M."/>
            <person name="Daum C."/>
            <person name="Ng V."/>
            <person name="Clum A."/>
            <person name="Steindorff A."/>
            <person name="Ohm R."/>
            <person name="Martin F."/>
            <person name="Silar P."/>
            <person name="Natvig D."/>
            <person name="Lalanne C."/>
            <person name="Gautier V."/>
            <person name="Ament-Velasquez S.L."/>
            <person name="Kruys A."/>
            <person name="Hutchinson M.I."/>
            <person name="Powell A.J."/>
            <person name="Barry K."/>
            <person name="Miller A.N."/>
            <person name="Grigoriev I.V."/>
            <person name="Debuchy R."/>
            <person name="Gladieux P."/>
            <person name="Thoren M.H."/>
            <person name="Johannesson H."/>
        </authorList>
    </citation>
    <scope>NUCLEOTIDE SEQUENCE</scope>
    <source>
        <strain evidence="2">CBS 958.72</strain>
    </source>
</reference>
<organism evidence="2 3">
    <name type="scientific">Lasiosphaeria ovina</name>
    <dbReference type="NCBI Taxonomy" id="92902"/>
    <lineage>
        <taxon>Eukaryota</taxon>
        <taxon>Fungi</taxon>
        <taxon>Dikarya</taxon>
        <taxon>Ascomycota</taxon>
        <taxon>Pezizomycotina</taxon>
        <taxon>Sordariomycetes</taxon>
        <taxon>Sordariomycetidae</taxon>
        <taxon>Sordariales</taxon>
        <taxon>Lasiosphaeriaceae</taxon>
        <taxon>Lasiosphaeria</taxon>
    </lineage>
</organism>
<comment type="caution">
    <text evidence="2">The sequence shown here is derived from an EMBL/GenBank/DDBJ whole genome shotgun (WGS) entry which is preliminary data.</text>
</comment>
<keyword evidence="3" id="KW-1185">Reference proteome</keyword>
<evidence type="ECO:0000313" key="3">
    <source>
        <dbReference type="Proteomes" id="UP001287356"/>
    </source>
</evidence>
<evidence type="ECO:0008006" key="4">
    <source>
        <dbReference type="Google" id="ProtNLM"/>
    </source>
</evidence>